<organism evidence="9 10">
    <name type="scientific">Candidatus Daviesbacteria bacterium RIFCSPHIGHO2_02_FULL_36_13</name>
    <dbReference type="NCBI Taxonomy" id="1797768"/>
    <lineage>
        <taxon>Bacteria</taxon>
        <taxon>Candidatus Daviesiibacteriota</taxon>
    </lineage>
</organism>
<evidence type="ECO:0000256" key="2">
    <source>
        <dbReference type="ARBA" id="ARBA00008000"/>
    </source>
</evidence>
<dbReference type="GO" id="GO:0071949">
    <property type="term" value="F:FAD binding"/>
    <property type="evidence" value="ECO:0007669"/>
    <property type="project" value="InterPro"/>
</dbReference>
<keyword evidence="3" id="KW-0285">Flavoprotein</keyword>
<dbReference type="InterPro" id="IPR016164">
    <property type="entry name" value="FAD-linked_Oxase-like_C"/>
</dbReference>
<dbReference type="InterPro" id="IPR016171">
    <property type="entry name" value="Vanillyl_alc_oxidase_C-sub2"/>
</dbReference>
<dbReference type="GO" id="GO:1903457">
    <property type="term" value="P:lactate catabolic process"/>
    <property type="evidence" value="ECO:0007669"/>
    <property type="project" value="TreeGrafter"/>
</dbReference>
<sequence>MLKDELQKLFSVEILDDPETLEKYSKDASIFTISPKVVIFPKDSEDIKQIVKYVSANKLSITVRSGGTDMSGGAIGEDIILDVSEYLNKLIDIDENSTIVQPGMFYKDFEIETLKQGLLLPTYPASREICTVGGMVANNAGGELELTYGPINKYLKSMKVILSDGNEYTLSSLNKEQLNNKITQDNFEGKIYSEIYNLLEENKELVEKARPKTSKNSTGYDLWEVYNGESFDLSKLIIGSQGTLGIITEAEFKLIKPKKHQILLIISLPDLKQLDIVVKKTLEFKPEAFECFDDQTLNLALEHAWDISANFKHNNRLFAYLDMISGKKNALPKLMLLANFTSDDKNEALKQAQSAKEALKGLNLTAEIKETDKNQEKYWLIRHKSFGLLMKYSKGKKASSFIDDIIVKPEFLPEFLPKLNALIEPYKDRMVYTLAGHIGDGNFHIIPLMDLSKEEVRAVIPELMEKVFKLVFEYKGSMSAEHNDGLIRGPYLPEMYGDDVYQLFKKVKEIFDPKGIFNPHKKVDATFEYSLKHMSKG</sequence>
<dbReference type="PANTHER" id="PTHR11748:SF111">
    <property type="entry name" value="D-LACTATE DEHYDROGENASE, MITOCHONDRIAL-RELATED"/>
    <property type="match status" value="1"/>
</dbReference>
<dbReference type="Gene3D" id="3.30.465.10">
    <property type="match status" value="2"/>
</dbReference>
<dbReference type="Gene3D" id="1.10.45.10">
    <property type="entry name" value="Vanillyl-alcohol Oxidase, Chain A, domain 4"/>
    <property type="match status" value="1"/>
</dbReference>
<evidence type="ECO:0000256" key="7">
    <source>
        <dbReference type="ARBA" id="ARBA00038897"/>
    </source>
</evidence>
<dbReference type="STRING" id="1797768.A3C59_00970"/>
<dbReference type="EMBL" id="MFCV01000007">
    <property type="protein sequence ID" value="OGE33690.1"/>
    <property type="molecule type" value="Genomic_DNA"/>
</dbReference>
<dbReference type="InterPro" id="IPR006094">
    <property type="entry name" value="Oxid_FAD_bind_N"/>
</dbReference>
<evidence type="ECO:0000256" key="1">
    <source>
        <dbReference type="ARBA" id="ARBA00001974"/>
    </source>
</evidence>
<evidence type="ECO:0000313" key="9">
    <source>
        <dbReference type="EMBL" id="OGE33690.1"/>
    </source>
</evidence>
<dbReference type="PROSITE" id="PS51387">
    <property type="entry name" value="FAD_PCMH"/>
    <property type="match status" value="1"/>
</dbReference>
<dbReference type="GO" id="GO:0008720">
    <property type="term" value="F:D-lactate dehydrogenase (NAD+) activity"/>
    <property type="evidence" value="ECO:0007669"/>
    <property type="project" value="TreeGrafter"/>
</dbReference>
<evidence type="ECO:0000259" key="8">
    <source>
        <dbReference type="PROSITE" id="PS51387"/>
    </source>
</evidence>
<keyword evidence="4" id="KW-0274">FAD</keyword>
<dbReference type="Pfam" id="PF01565">
    <property type="entry name" value="FAD_binding_4"/>
    <property type="match status" value="1"/>
</dbReference>
<evidence type="ECO:0000256" key="3">
    <source>
        <dbReference type="ARBA" id="ARBA00022630"/>
    </source>
</evidence>
<dbReference type="GO" id="GO:0004458">
    <property type="term" value="F:D-lactate dehydrogenase (cytochrome) activity"/>
    <property type="evidence" value="ECO:0007669"/>
    <property type="project" value="UniProtKB-EC"/>
</dbReference>
<keyword evidence="6" id="KW-0560">Oxidoreductase</keyword>
<accession>A0A1F5JYS4</accession>
<dbReference type="Proteomes" id="UP000176902">
    <property type="component" value="Unassembled WGS sequence"/>
</dbReference>
<evidence type="ECO:0000313" key="10">
    <source>
        <dbReference type="Proteomes" id="UP000176902"/>
    </source>
</evidence>
<comment type="similarity">
    <text evidence="2">Belongs to the FAD-binding oxidoreductase/transferase type 4 family.</text>
</comment>
<dbReference type="InterPro" id="IPR016169">
    <property type="entry name" value="FAD-bd_PCMH_sub2"/>
</dbReference>
<evidence type="ECO:0000256" key="4">
    <source>
        <dbReference type="ARBA" id="ARBA00022827"/>
    </source>
</evidence>
<dbReference type="AlphaFoldDB" id="A0A1F5JYS4"/>
<comment type="caution">
    <text evidence="9">The sequence shown here is derived from an EMBL/GenBank/DDBJ whole genome shotgun (WGS) entry which is preliminary data.</text>
</comment>
<name>A0A1F5JYS4_9BACT</name>
<dbReference type="EC" id="1.1.2.4" evidence="7"/>
<dbReference type="SUPFAM" id="SSF56176">
    <property type="entry name" value="FAD-binding/transporter-associated domain-like"/>
    <property type="match status" value="1"/>
</dbReference>
<comment type="cofactor">
    <cofactor evidence="1">
        <name>FAD</name>
        <dbReference type="ChEBI" id="CHEBI:57692"/>
    </cofactor>
</comment>
<dbReference type="Pfam" id="PF02913">
    <property type="entry name" value="FAD-oxidase_C"/>
    <property type="match status" value="1"/>
</dbReference>
<evidence type="ECO:0000256" key="5">
    <source>
        <dbReference type="ARBA" id="ARBA00022946"/>
    </source>
</evidence>
<dbReference type="SUPFAM" id="SSF55103">
    <property type="entry name" value="FAD-linked oxidases, C-terminal domain"/>
    <property type="match status" value="1"/>
</dbReference>
<gene>
    <name evidence="9" type="ORF">A3C59_00970</name>
</gene>
<feature type="domain" description="FAD-binding PCMH-type" evidence="8">
    <location>
        <begin position="31"/>
        <end position="257"/>
    </location>
</feature>
<reference evidence="9 10" key="1">
    <citation type="journal article" date="2016" name="Nat. Commun.">
        <title>Thousands of microbial genomes shed light on interconnected biogeochemical processes in an aquifer system.</title>
        <authorList>
            <person name="Anantharaman K."/>
            <person name="Brown C.T."/>
            <person name="Hug L.A."/>
            <person name="Sharon I."/>
            <person name="Castelle C.J."/>
            <person name="Probst A.J."/>
            <person name="Thomas B.C."/>
            <person name="Singh A."/>
            <person name="Wilkins M.J."/>
            <person name="Karaoz U."/>
            <person name="Brodie E.L."/>
            <person name="Williams K.H."/>
            <person name="Hubbard S.S."/>
            <person name="Banfield J.F."/>
        </authorList>
    </citation>
    <scope>NUCLEOTIDE SEQUENCE [LARGE SCALE GENOMIC DNA]</scope>
</reference>
<dbReference type="InterPro" id="IPR016166">
    <property type="entry name" value="FAD-bd_PCMH"/>
</dbReference>
<evidence type="ECO:0000256" key="6">
    <source>
        <dbReference type="ARBA" id="ARBA00023002"/>
    </source>
</evidence>
<keyword evidence="5" id="KW-0809">Transit peptide</keyword>
<dbReference type="InterPro" id="IPR004113">
    <property type="entry name" value="FAD-bd_oxidored_4_C"/>
</dbReference>
<proteinExistence type="inferred from homology"/>
<dbReference type="Gene3D" id="3.30.70.2740">
    <property type="match status" value="1"/>
</dbReference>
<dbReference type="InterPro" id="IPR036318">
    <property type="entry name" value="FAD-bd_PCMH-like_sf"/>
</dbReference>
<protein>
    <recommendedName>
        <fullName evidence="7">D-lactate dehydrogenase (cytochrome)</fullName>
        <ecNumber evidence="7">1.1.2.4</ecNumber>
    </recommendedName>
</protein>
<dbReference type="PANTHER" id="PTHR11748">
    <property type="entry name" value="D-LACTATE DEHYDROGENASE"/>
    <property type="match status" value="1"/>
</dbReference>